<sequence length="78" mass="8773">MDTASILKSEIDRELNKLPEDKLREVLSFVEQLLNSKSEQPSYHEVSSLQPENDPILKFIGAASHSGLTQNIDDELYG</sequence>
<dbReference type="EMBL" id="AZHW01001453">
    <property type="protein sequence ID" value="ETW92514.1"/>
    <property type="molecule type" value="Genomic_DNA"/>
</dbReference>
<organism evidence="1 2">
    <name type="scientific">Entotheonella factor</name>
    <dbReference type="NCBI Taxonomy" id="1429438"/>
    <lineage>
        <taxon>Bacteria</taxon>
        <taxon>Pseudomonadati</taxon>
        <taxon>Nitrospinota/Tectimicrobiota group</taxon>
        <taxon>Candidatus Tectimicrobiota</taxon>
        <taxon>Candidatus Entotheonellia</taxon>
        <taxon>Candidatus Entotheonellales</taxon>
        <taxon>Candidatus Entotheonellaceae</taxon>
        <taxon>Candidatus Entotheonella</taxon>
    </lineage>
</organism>
<evidence type="ECO:0000313" key="2">
    <source>
        <dbReference type="Proteomes" id="UP000019141"/>
    </source>
</evidence>
<reference evidence="1 2" key="1">
    <citation type="journal article" date="2014" name="Nature">
        <title>An environmental bacterial taxon with a large and distinct metabolic repertoire.</title>
        <authorList>
            <person name="Wilson M.C."/>
            <person name="Mori T."/>
            <person name="Ruckert C."/>
            <person name="Uria A.R."/>
            <person name="Helf M.J."/>
            <person name="Takada K."/>
            <person name="Gernert C."/>
            <person name="Steffens U.A."/>
            <person name="Heycke N."/>
            <person name="Schmitt S."/>
            <person name="Rinke C."/>
            <person name="Helfrich E.J."/>
            <person name="Brachmann A.O."/>
            <person name="Gurgui C."/>
            <person name="Wakimoto T."/>
            <person name="Kracht M."/>
            <person name="Crusemann M."/>
            <person name="Hentschel U."/>
            <person name="Abe I."/>
            <person name="Matsunaga S."/>
            <person name="Kalinowski J."/>
            <person name="Takeyama H."/>
            <person name="Piel J."/>
        </authorList>
    </citation>
    <scope>NUCLEOTIDE SEQUENCE [LARGE SCALE GENOMIC DNA]</scope>
    <source>
        <strain evidence="2">TSY1</strain>
    </source>
</reference>
<evidence type="ECO:0000313" key="1">
    <source>
        <dbReference type="EMBL" id="ETW92514.1"/>
    </source>
</evidence>
<dbReference type="Proteomes" id="UP000019141">
    <property type="component" value="Unassembled WGS sequence"/>
</dbReference>
<protein>
    <recommendedName>
        <fullName evidence="3">DUF2281 domain-containing protein</fullName>
    </recommendedName>
</protein>
<comment type="caution">
    <text evidence="1">The sequence shown here is derived from an EMBL/GenBank/DDBJ whole genome shotgun (WGS) entry which is preliminary data.</text>
</comment>
<gene>
    <name evidence="1" type="ORF">ETSY1_43295</name>
</gene>
<evidence type="ECO:0008006" key="3">
    <source>
        <dbReference type="Google" id="ProtNLM"/>
    </source>
</evidence>
<dbReference type="AlphaFoldDB" id="W4L3N8"/>
<dbReference type="HOGENOM" id="CLU_2615412_0_0_7"/>
<proteinExistence type="predicted"/>
<keyword evidence="2" id="KW-1185">Reference proteome</keyword>
<name>W4L3N8_ENTF1</name>
<accession>W4L3N8</accession>